<evidence type="ECO:0000256" key="2">
    <source>
        <dbReference type="SAM" id="Phobius"/>
    </source>
</evidence>
<dbReference type="InParanoid" id="F4RZU7"/>
<gene>
    <name evidence="3" type="ORF">MELLADRAFT_117635</name>
</gene>
<sequence>MAQVEQYLTDHLHSSKERLLDDPSHPLNSAVPSRPGPELDIKYHGLPEPPHYISPQSHENHDSIETQDNSVATRSLEEDRPTASDHVSEPIKSSDIEKVPDQDVATKETIPHSTSEVEKVADHDEPEEATSHVISEAEKVPDHEDTEEIGPHSTSEVVKDSVPAPIFEDTAMPEKSKPVHVNEASEEPSMEPAPTQEVVDHPTTSEEPAPVEEAVEAEESKSVPEPVAVEEVSPVEEPSTITESEPLTNGISHEEETPKEESEVVRSEPNGIVSQPSVNHKQPTTQTESNVSTHDWTDLTRPEVQFALCLFAVPWTSLLITSRTLNQICYMIFDWQLVQPVTGLLLSVLAPSMLYTSLIAVFISLLSQSSTDP</sequence>
<feature type="compositionally biased region" description="Low complexity" evidence="1">
    <location>
        <begin position="223"/>
        <end position="239"/>
    </location>
</feature>
<keyword evidence="4" id="KW-1185">Reference proteome</keyword>
<reference evidence="4" key="1">
    <citation type="journal article" date="2011" name="Proc. Natl. Acad. Sci. U.S.A.">
        <title>Obligate biotrophy features unraveled by the genomic analysis of rust fungi.</title>
        <authorList>
            <person name="Duplessis S."/>
            <person name="Cuomo C.A."/>
            <person name="Lin Y.-C."/>
            <person name="Aerts A."/>
            <person name="Tisserant E."/>
            <person name="Veneault-Fourrey C."/>
            <person name="Joly D.L."/>
            <person name="Hacquard S."/>
            <person name="Amselem J."/>
            <person name="Cantarel B.L."/>
            <person name="Chiu R."/>
            <person name="Coutinho P.M."/>
            <person name="Feau N."/>
            <person name="Field M."/>
            <person name="Frey P."/>
            <person name="Gelhaye E."/>
            <person name="Goldberg J."/>
            <person name="Grabherr M.G."/>
            <person name="Kodira C.D."/>
            <person name="Kohler A."/>
            <person name="Kuees U."/>
            <person name="Lindquist E.A."/>
            <person name="Lucas S.M."/>
            <person name="Mago R."/>
            <person name="Mauceli E."/>
            <person name="Morin E."/>
            <person name="Murat C."/>
            <person name="Pangilinan J.L."/>
            <person name="Park R."/>
            <person name="Pearson M."/>
            <person name="Quesneville H."/>
            <person name="Rouhier N."/>
            <person name="Sakthikumar S."/>
            <person name="Salamov A.A."/>
            <person name="Schmutz J."/>
            <person name="Selles B."/>
            <person name="Shapiro H."/>
            <person name="Tanguay P."/>
            <person name="Tuskan G.A."/>
            <person name="Henrissat B."/>
            <person name="Van de Peer Y."/>
            <person name="Rouze P."/>
            <person name="Ellis J.G."/>
            <person name="Dodds P.N."/>
            <person name="Schein J.E."/>
            <person name="Zhong S."/>
            <person name="Hamelin R.C."/>
            <person name="Grigoriev I.V."/>
            <person name="Szabo L.J."/>
            <person name="Martin F."/>
        </authorList>
    </citation>
    <scope>NUCLEOTIDE SEQUENCE [LARGE SCALE GENOMIC DNA]</scope>
    <source>
        <strain evidence="4">98AG31 / pathotype 3-4-7</strain>
    </source>
</reference>
<dbReference type="EMBL" id="GL883133">
    <property type="protein sequence ID" value="EGG02064.1"/>
    <property type="molecule type" value="Genomic_DNA"/>
</dbReference>
<dbReference type="GeneID" id="18926057"/>
<organism evidence="4">
    <name type="scientific">Melampsora larici-populina (strain 98AG31 / pathotype 3-4-7)</name>
    <name type="common">Poplar leaf rust fungus</name>
    <dbReference type="NCBI Taxonomy" id="747676"/>
    <lineage>
        <taxon>Eukaryota</taxon>
        <taxon>Fungi</taxon>
        <taxon>Dikarya</taxon>
        <taxon>Basidiomycota</taxon>
        <taxon>Pucciniomycotina</taxon>
        <taxon>Pucciniomycetes</taxon>
        <taxon>Pucciniales</taxon>
        <taxon>Melampsoraceae</taxon>
        <taxon>Melampsora</taxon>
    </lineage>
</organism>
<keyword evidence="2" id="KW-1133">Transmembrane helix</keyword>
<feature type="transmembrane region" description="Helical" evidence="2">
    <location>
        <begin position="304"/>
        <end position="322"/>
    </location>
</feature>
<dbReference type="OrthoDB" id="2503185at2759"/>
<keyword evidence="2" id="KW-0472">Membrane</keyword>
<feature type="compositionally biased region" description="Basic and acidic residues" evidence="1">
    <location>
        <begin position="252"/>
        <end position="266"/>
    </location>
</feature>
<feature type="compositionally biased region" description="Polar residues" evidence="1">
    <location>
        <begin position="272"/>
        <end position="294"/>
    </location>
</feature>
<keyword evidence="2" id="KW-0812">Transmembrane</keyword>
<dbReference type="KEGG" id="mlr:MELLADRAFT_117635"/>
<proteinExistence type="predicted"/>
<dbReference type="Proteomes" id="UP000001072">
    <property type="component" value="Unassembled WGS sequence"/>
</dbReference>
<feature type="compositionally biased region" description="Polar residues" evidence="1">
    <location>
        <begin position="240"/>
        <end position="251"/>
    </location>
</feature>
<feature type="transmembrane region" description="Helical" evidence="2">
    <location>
        <begin position="343"/>
        <end position="366"/>
    </location>
</feature>
<accession>F4RZU7</accession>
<protein>
    <submittedName>
        <fullName evidence="3">Uncharacterized protein</fullName>
    </submittedName>
</protein>
<dbReference type="RefSeq" id="XP_007414601.1">
    <property type="nucleotide sequence ID" value="XM_007414539.1"/>
</dbReference>
<dbReference type="HOGENOM" id="CLU_891774_0_0_1"/>
<evidence type="ECO:0000313" key="4">
    <source>
        <dbReference type="Proteomes" id="UP000001072"/>
    </source>
</evidence>
<feature type="compositionally biased region" description="Basic and acidic residues" evidence="1">
    <location>
        <begin position="8"/>
        <end position="24"/>
    </location>
</feature>
<feature type="compositionally biased region" description="Basic and acidic residues" evidence="1">
    <location>
        <begin position="75"/>
        <end position="123"/>
    </location>
</feature>
<dbReference type="VEuPathDB" id="FungiDB:MELLADRAFT_117635"/>
<feature type="region of interest" description="Disordered" evidence="1">
    <location>
        <begin position="1"/>
        <end position="294"/>
    </location>
</feature>
<evidence type="ECO:0000256" key="1">
    <source>
        <dbReference type="SAM" id="MobiDB-lite"/>
    </source>
</evidence>
<name>F4RZU7_MELLP</name>
<dbReference type="AlphaFoldDB" id="F4RZU7"/>
<evidence type="ECO:0000313" key="3">
    <source>
        <dbReference type="EMBL" id="EGG02064.1"/>
    </source>
</evidence>